<organism evidence="10 11">
    <name type="scientific">Vanrija pseudolonga</name>
    <dbReference type="NCBI Taxonomy" id="143232"/>
    <lineage>
        <taxon>Eukaryota</taxon>
        <taxon>Fungi</taxon>
        <taxon>Dikarya</taxon>
        <taxon>Basidiomycota</taxon>
        <taxon>Agaricomycotina</taxon>
        <taxon>Tremellomycetes</taxon>
        <taxon>Trichosporonales</taxon>
        <taxon>Trichosporonaceae</taxon>
        <taxon>Vanrija</taxon>
    </lineage>
</organism>
<evidence type="ECO:0000256" key="5">
    <source>
        <dbReference type="ARBA" id="ARBA00022737"/>
    </source>
</evidence>
<evidence type="ECO:0000256" key="4">
    <source>
        <dbReference type="ARBA" id="ARBA00022692"/>
    </source>
</evidence>
<reference evidence="10" key="1">
    <citation type="submission" date="2023-10" db="EMBL/GenBank/DDBJ databases">
        <authorList>
            <person name="Noh H."/>
        </authorList>
    </citation>
    <scope>NUCLEOTIDE SEQUENCE</scope>
    <source>
        <strain evidence="10">DUCC4014</strain>
    </source>
</reference>
<evidence type="ECO:0000256" key="8">
    <source>
        <dbReference type="PROSITE-ProRule" id="PRU00282"/>
    </source>
</evidence>
<dbReference type="PANTHER" id="PTHR45618">
    <property type="entry name" value="MITOCHONDRIAL DICARBOXYLATE CARRIER-RELATED"/>
    <property type="match status" value="1"/>
</dbReference>
<dbReference type="Pfam" id="PF00153">
    <property type="entry name" value="Mito_carr"/>
    <property type="match status" value="3"/>
</dbReference>
<evidence type="ECO:0000313" key="11">
    <source>
        <dbReference type="Proteomes" id="UP000827549"/>
    </source>
</evidence>
<feature type="repeat" description="Solcar" evidence="8">
    <location>
        <begin position="13"/>
        <end position="92"/>
    </location>
</feature>
<sequence length="285" mass="31229">MGDRPPTQRPRASPPWLGGAAAMMAAVFTHPIDQTKIRSQVQYPRQTMVATARNTVASSGVLGLWAGLSGSLLRQGTYGAARFGLYNWLKDRALARGERLSAEQMVLNGAAAGAVAGVIGAPAELVMVRLSSDGIKPEAKRLHYRNAIDGLYKIARNEGFTHIFRGWGMASLRSVLLNASQLTCYDVIKARLLRTPYFTDSIPLHLLTATLGGTISITICAPVDMVKSRLQSSTNPRTTAMSILTSSIRHEGLRVLFRGWLPAWLRMVPNTCLTFVFFEQLKRVF</sequence>
<evidence type="ECO:0000313" key="10">
    <source>
        <dbReference type="EMBL" id="WOO83178.1"/>
    </source>
</evidence>
<dbReference type="GeneID" id="87809874"/>
<keyword evidence="6" id="KW-1133">Transmembrane helix</keyword>
<evidence type="ECO:0000256" key="7">
    <source>
        <dbReference type="ARBA" id="ARBA00023136"/>
    </source>
</evidence>
<dbReference type="GO" id="GO:0016020">
    <property type="term" value="C:membrane"/>
    <property type="evidence" value="ECO:0007669"/>
    <property type="project" value="UniProtKB-SubCell"/>
</dbReference>
<dbReference type="InterPro" id="IPR018108">
    <property type="entry name" value="MCP_transmembrane"/>
</dbReference>
<dbReference type="RefSeq" id="XP_062629204.1">
    <property type="nucleotide sequence ID" value="XM_062773220.1"/>
</dbReference>
<feature type="repeat" description="Solcar" evidence="8">
    <location>
        <begin position="100"/>
        <end position="191"/>
    </location>
</feature>
<name>A0AAF0YAH6_9TREE</name>
<feature type="repeat" description="Solcar" evidence="8">
    <location>
        <begin position="200"/>
        <end position="284"/>
    </location>
</feature>
<evidence type="ECO:0000256" key="6">
    <source>
        <dbReference type="ARBA" id="ARBA00022989"/>
    </source>
</evidence>
<keyword evidence="4 8" id="KW-0812">Transmembrane</keyword>
<dbReference type="Gene3D" id="1.50.40.10">
    <property type="entry name" value="Mitochondrial carrier domain"/>
    <property type="match status" value="1"/>
</dbReference>
<dbReference type="AlphaFoldDB" id="A0AAF0YAH6"/>
<comment type="similarity">
    <text evidence="2 9">Belongs to the mitochondrial carrier (TC 2.A.29) family.</text>
</comment>
<dbReference type="InterPro" id="IPR050391">
    <property type="entry name" value="Mito_Metabolite_Transporter"/>
</dbReference>
<keyword evidence="5" id="KW-0677">Repeat</keyword>
<protein>
    <submittedName>
        <fullName evidence="10">Mitochondrial dicarboxylate transporter</fullName>
    </submittedName>
</protein>
<gene>
    <name evidence="10" type="primary">DIC1_2</name>
    <name evidence="10" type="ORF">LOC62_05G006698</name>
</gene>
<evidence type="ECO:0000256" key="9">
    <source>
        <dbReference type="RuleBase" id="RU000488"/>
    </source>
</evidence>
<keyword evidence="7 8" id="KW-0472">Membrane</keyword>
<keyword evidence="11" id="KW-1185">Reference proteome</keyword>
<dbReference type="SUPFAM" id="SSF103506">
    <property type="entry name" value="Mitochondrial carrier"/>
    <property type="match status" value="1"/>
</dbReference>
<accession>A0AAF0YAH6</accession>
<proteinExistence type="inferred from homology"/>
<evidence type="ECO:0000256" key="1">
    <source>
        <dbReference type="ARBA" id="ARBA00004141"/>
    </source>
</evidence>
<evidence type="ECO:0000256" key="2">
    <source>
        <dbReference type="ARBA" id="ARBA00006375"/>
    </source>
</evidence>
<evidence type="ECO:0000256" key="3">
    <source>
        <dbReference type="ARBA" id="ARBA00022448"/>
    </source>
</evidence>
<dbReference type="Proteomes" id="UP000827549">
    <property type="component" value="Chromosome 5"/>
</dbReference>
<dbReference type="PROSITE" id="PS50920">
    <property type="entry name" value="SOLCAR"/>
    <property type="match status" value="3"/>
</dbReference>
<comment type="subcellular location">
    <subcellularLocation>
        <location evidence="1">Membrane</location>
        <topology evidence="1">Multi-pass membrane protein</topology>
    </subcellularLocation>
</comment>
<dbReference type="InterPro" id="IPR023395">
    <property type="entry name" value="MCP_dom_sf"/>
</dbReference>
<dbReference type="EMBL" id="CP086718">
    <property type="protein sequence ID" value="WOO83178.1"/>
    <property type="molecule type" value="Genomic_DNA"/>
</dbReference>
<keyword evidence="3 9" id="KW-0813">Transport</keyword>